<feature type="non-terminal residue" evidence="1">
    <location>
        <position position="39"/>
    </location>
</feature>
<protein>
    <submittedName>
        <fullName evidence="1">Uncharacterized protein</fullName>
    </submittedName>
</protein>
<accession>G5NAD4</accession>
<proteinExistence type="predicted"/>
<evidence type="ECO:0000313" key="2">
    <source>
        <dbReference type="Proteomes" id="UP000003532"/>
    </source>
</evidence>
<reference evidence="1 2" key="1">
    <citation type="journal article" date="2011" name="BMC Genomics">
        <title>Genome sequencing reveals diversification of virulence factor content and possible host adaptation in distinct subpopulations of Salmonella enterica.</title>
        <authorList>
            <person name="den Bakker H.C."/>
            <person name="Moreno Switt A.I."/>
            <person name="Govoni G."/>
            <person name="Cummings C.A."/>
            <person name="Ranieri M.L."/>
            <person name="Degoricija L."/>
            <person name="Hoelzer K."/>
            <person name="Rodriguez-Rivera L.D."/>
            <person name="Brown S."/>
            <person name="Bolchacova E."/>
            <person name="Furtado M.R."/>
            <person name="Wiedmann M."/>
        </authorList>
    </citation>
    <scope>NUCLEOTIDE SEQUENCE [LARGE SCALE GENOMIC DNA]</scope>
    <source>
        <strain evidence="1 2">R8-3668</strain>
    </source>
</reference>
<sequence>MTATAPALIKNRCVDGSAEQVHRTMTLQKTKGNCVNDRA</sequence>
<evidence type="ECO:0000313" key="1">
    <source>
        <dbReference type="EMBL" id="EHC60475.1"/>
    </source>
</evidence>
<name>G5NAD4_SALET</name>
<comment type="caution">
    <text evidence="1">The sequence shown here is derived from an EMBL/GenBank/DDBJ whole genome shotgun (WGS) entry which is preliminary data.</text>
</comment>
<dbReference type="AlphaFoldDB" id="G5NAD4"/>
<gene>
    <name evidence="1" type="ORF">LTSEINV_1411</name>
</gene>
<dbReference type="Proteomes" id="UP000003532">
    <property type="component" value="Unassembled WGS sequence"/>
</dbReference>
<dbReference type="EMBL" id="AFCO01000492">
    <property type="protein sequence ID" value="EHC60475.1"/>
    <property type="molecule type" value="Genomic_DNA"/>
</dbReference>
<organism evidence="1 2">
    <name type="scientific">Salmonella enterica subsp. enterica serovar Inverness str. R8-3668</name>
    <dbReference type="NCBI Taxonomy" id="913075"/>
    <lineage>
        <taxon>Bacteria</taxon>
        <taxon>Pseudomonadati</taxon>
        <taxon>Pseudomonadota</taxon>
        <taxon>Gammaproteobacteria</taxon>
        <taxon>Enterobacterales</taxon>
        <taxon>Enterobacteriaceae</taxon>
        <taxon>Salmonella</taxon>
    </lineage>
</organism>